<feature type="region of interest" description="Disordered" evidence="5">
    <location>
        <begin position="307"/>
        <end position="361"/>
    </location>
</feature>
<feature type="compositionally biased region" description="Low complexity" evidence="5">
    <location>
        <begin position="260"/>
        <end position="284"/>
    </location>
</feature>
<proteinExistence type="predicted"/>
<dbReference type="Gene3D" id="3.30.160.60">
    <property type="entry name" value="Classic Zinc Finger"/>
    <property type="match status" value="1"/>
</dbReference>
<feature type="compositionally biased region" description="Gly residues" evidence="5">
    <location>
        <begin position="71"/>
        <end position="80"/>
    </location>
</feature>
<organism evidence="7 8">
    <name type="scientific">Eumeta variegata</name>
    <name type="common">Bagworm moth</name>
    <name type="synonym">Eumeta japonica</name>
    <dbReference type="NCBI Taxonomy" id="151549"/>
    <lineage>
        <taxon>Eukaryota</taxon>
        <taxon>Metazoa</taxon>
        <taxon>Ecdysozoa</taxon>
        <taxon>Arthropoda</taxon>
        <taxon>Hexapoda</taxon>
        <taxon>Insecta</taxon>
        <taxon>Pterygota</taxon>
        <taxon>Neoptera</taxon>
        <taxon>Endopterygota</taxon>
        <taxon>Lepidoptera</taxon>
        <taxon>Glossata</taxon>
        <taxon>Ditrysia</taxon>
        <taxon>Tineoidea</taxon>
        <taxon>Psychidae</taxon>
        <taxon>Oiketicinae</taxon>
        <taxon>Eumeta</taxon>
    </lineage>
</organism>
<dbReference type="FunFam" id="3.30.160.60:FF:000446">
    <property type="entry name" value="Zinc finger protein"/>
    <property type="match status" value="1"/>
</dbReference>
<name>A0A4C1TA19_EUMVA</name>
<feature type="compositionally biased region" description="Basic and acidic residues" evidence="5">
    <location>
        <begin position="236"/>
        <end position="249"/>
    </location>
</feature>
<dbReference type="InterPro" id="IPR036236">
    <property type="entry name" value="Znf_C2H2_sf"/>
</dbReference>
<feature type="compositionally biased region" description="Basic and acidic residues" evidence="5">
    <location>
        <begin position="338"/>
        <end position="348"/>
    </location>
</feature>
<dbReference type="PROSITE" id="PS50157">
    <property type="entry name" value="ZINC_FINGER_C2H2_2"/>
    <property type="match status" value="2"/>
</dbReference>
<keyword evidence="1" id="KW-0479">Metal-binding</keyword>
<sequence>MDPFPSIRYASPFCKAGNALVTPLGLRVSMGGIDHLLFGDSPACLSFNSASSSTGDTTPRAKRKYTKRPGASGGAAGAGGDTPKKRGRKKKMILGPDGQPMTPPPKVKGKRGRPRKLDASGADRANANSKPPLQQAKIRVRNNLMPINNEPIPVDSEDEPDLGSPSRASDSLSLDENLRALRHLHEKYANIGKDDLYQTHLLAANFKSPGPPPSGDGYPGPGAHDDDEVLSVRSSPGREEAGKVEKLEDSSDSDSDDSSSSESGSTSSGSSSSSSSGSSSSSDSSDSESEKNGPAAAVVPATALPLGEDRSFGSWSHNSASRSPRSDDSGSGSGAEGGRADAYGDERGASLSESENESPDKSFQCNVCKKWYSTSVTLKIHRRVHVTRGAGNSKSRARSKDRYECDCCDEVFTRREKLLEHRSAIDNTLYVVRDRNRRLCRPRAVSMTTAFMISLVLLFTGFSSI</sequence>
<evidence type="ECO:0000256" key="2">
    <source>
        <dbReference type="ARBA" id="ARBA00022771"/>
    </source>
</evidence>
<feature type="region of interest" description="Disordered" evidence="5">
    <location>
        <begin position="49"/>
        <end position="173"/>
    </location>
</feature>
<keyword evidence="8" id="KW-1185">Reference proteome</keyword>
<keyword evidence="3" id="KW-0862">Zinc</keyword>
<accession>A0A4C1TA19</accession>
<dbReference type="Proteomes" id="UP000299102">
    <property type="component" value="Unassembled WGS sequence"/>
</dbReference>
<dbReference type="SMART" id="SM00355">
    <property type="entry name" value="ZnF_C2H2"/>
    <property type="match status" value="2"/>
</dbReference>
<evidence type="ECO:0000259" key="6">
    <source>
        <dbReference type="PROSITE" id="PS50157"/>
    </source>
</evidence>
<dbReference type="GO" id="GO:0005634">
    <property type="term" value="C:nucleus"/>
    <property type="evidence" value="ECO:0007669"/>
    <property type="project" value="UniProtKB-ARBA"/>
</dbReference>
<evidence type="ECO:0000313" key="8">
    <source>
        <dbReference type="Proteomes" id="UP000299102"/>
    </source>
</evidence>
<dbReference type="PROSITE" id="PS00028">
    <property type="entry name" value="ZINC_FINGER_C2H2_1"/>
    <property type="match status" value="1"/>
</dbReference>
<dbReference type="GO" id="GO:0008270">
    <property type="term" value="F:zinc ion binding"/>
    <property type="evidence" value="ECO:0007669"/>
    <property type="project" value="UniProtKB-KW"/>
</dbReference>
<feature type="compositionally biased region" description="Acidic residues" evidence="5">
    <location>
        <begin position="250"/>
        <end position="259"/>
    </location>
</feature>
<keyword evidence="2 4" id="KW-0863">Zinc-finger</keyword>
<evidence type="ECO:0000313" key="7">
    <source>
        <dbReference type="EMBL" id="GBP11292.1"/>
    </source>
</evidence>
<dbReference type="Pfam" id="PF00096">
    <property type="entry name" value="zf-C2H2"/>
    <property type="match status" value="1"/>
</dbReference>
<feature type="domain" description="C2H2-type" evidence="6">
    <location>
        <begin position="403"/>
        <end position="422"/>
    </location>
</feature>
<evidence type="ECO:0000256" key="1">
    <source>
        <dbReference type="ARBA" id="ARBA00022723"/>
    </source>
</evidence>
<evidence type="ECO:0000256" key="5">
    <source>
        <dbReference type="SAM" id="MobiDB-lite"/>
    </source>
</evidence>
<protein>
    <recommendedName>
        <fullName evidence="6">C2H2-type domain-containing protein</fullName>
    </recommendedName>
</protein>
<dbReference type="EMBL" id="BGZK01000046">
    <property type="protein sequence ID" value="GBP11292.1"/>
    <property type="molecule type" value="Genomic_DNA"/>
</dbReference>
<evidence type="ECO:0000256" key="3">
    <source>
        <dbReference type="ARBA" id="ARBA00022833"/>
    </source>
</evidence>
<gene>
    <name evidence="7" type="ORF">EVAR_92832_1</name>
</gene>
<dbReference type="SUPFAM" id="SSF57667">
    <property type="entry name" value="beta-beta-alpha zinc fingers"/>
    <property type="match status" value="1"/>
</dbReference>
<feature type="region of interest" description="Disordered" evidence="5">
    <location>
        <begin position="203"/>
        <end position="295"/>
    </location>
</feature>
<dbReference type="InterPro" id="IPR013087">
    <property type="entry name" value="Znf_C2H2_type"/>
</dbReference>
<feature type="domain" description="C2H2-type" evidence="6">
    <location>
        <begin position="363"/>
        <end position="390"/>
    </location>
</feature>
<reference evidence="7 8" key="1">
    <citation type="journal article" date="2019" name="Commun. Biol.">
        <title>The bagworm genome reveals a unique fibroin gene that provides high tensile strength.</title>
        <authorList>
            <person name="Kono N."/>
            <person name="Nakamura H."/>
            <person name="Ohtoshi R."/>
            <person name="Tomita M."/>
            <person name="Numata K."/>
            <person name="Arakawa K."/>
        </authorList>
    </citation>
    <scope>NUCLEOTIDE SEQUENCE [LARGE SCALE GENOMIC DNA]</scope>
</reference>
<evidence type="ECO:0000256" key="4">
    <source>
        <dbReference type="PROSITE-ProRule" id="PRU00042"/>
    </source>
</evidence>
<comment type="caution">
    <text evidence="7">The sequence shown here is derived from an EMBL/GenBank/DDBJ whole genome shotgun (WGS) entry which is preliminary data.</text>
</comment>
<dbReference type="OrthoDB" id="8922241at2759"/>
<dbReference type="AlphaFoldDB" id="A0A4C1TA19"/>